<evidence type="ECO:0000259" key="6">
    <source>
        <dbReference type="Pfam" id="PF13193"/>
    </source>
</evidence>
<dbReference type="SUPFAM" id="SSF56801">
    <property type="entry name" value="Acetyl-CoA synthetase-like"/>
    <property type="match status" value="1"/>
</dbReference>
<keyword evidence="3" id="KW-0436">Ligase</keyword>
<dbReference type="PANTHER" id="PTHR24096:SF149">
    <property type="entry name" value="AMP-BINDING DOMAIN-CONTAINING PROTEIN-RELATED"/>
    <property type="match status" value="1"/>
</dbReference>
<comment type="caution">
    <text evidence="7">The sequence shown here is derived from an EMBL/GenBank/DDBJ whole genome shotgun (WGS) entry which is preliminary data.</text>
</comment>
<evidence type="ECO:0000313" key="8">
    <source>
        <dbReference type="Proteomes" id="UP001353858"/>
    </source>
</evidence>
<dbReference type="Proteomes" id="UP001353858">
    <property type="component" value="Unassembled WGS sequence"/>
</dbReference>
<dbReference type="InterPro" id="IPR045851">
    <property type="entry name" value="AMP-bd_C_sf"/>
</dbReference>
<comment type="similarity">
    <text evidence="2">Belongs to the ATP-dependent AMP-binding enzyme family.</text>
</comment>
<evidence type="ECO:0000313" key="7">
    <source>
        <dbReference type="EMBL" id="KAK4872970.1"/>
    </source>
</evidence>
<dbReference type="Pfam" id="PF13193">
    <property type="entry name" value="AMP-binding_C"/>
    <property type="match status" value="1"/>
</dbReference>
<dbReference type="Gene3D" id="3.30.300.30">
    <property type="match status" value="1"/>
</dbReference>
<protein>
    <recommendedName>
        <fullName evidence="9">Luciferin 4-monooxygenase</fullName>
    </recommendedName>
</protein>
<evidence type="ECO:0008006" key="9">
    <source>
        <dbReference type="Google" id="ProtNLM"/>
    </source>
</evidence>
<dbReference type="InterPro" id="IPR000873">
    <property type="entry name" value="AMP-dep_synth/lig_dom"/>
</dbReference>
<sequence length="545" mass="62233">MALSTKPTCKNGIITTPDDRKYNPDPRGVGYEFFTHLKKYGSKIIQIDALTGEADTCDSLLQRSIRIALKLLEFGVTSNDTISTCSLNHINSCVPIFASFFIGVKSASFDFRMQDKEAVILMEEINPKIIFVDFQSLSFLESILKQSNRSPTIIVFGESHQYINFFDLLEPNPEEDKFKPTEIDEDQIAIIFFTSGSSGMPKGICLSHGAFLEQIAVLLNMNEPYDRIWDDSTFYWTCSSLYWAVTIIKGGCKILVPTVIEAELVWNSISTYHATYLLITPFELRFIWKFKPDDVCVDSVRTVALVGGTLPEHELIKYRNFFSKAKVALDYGSTETGLALFFQVETKKDLEFLNKKLKSAGSVLNRISYKIVDVNTQEILGPYQNGQLHIKMKKMFSGYHNNDASEQFDKDGWFKTGDIMYYDEDYYFYFVEKLKTTIKYRGVTVSPKIIENVLMQRDDIKAVCVIGIDHSEDDEHIMAVVELKNGHVIKSDFKTSVCQYVEKELGDKFMLQGGVEIVEKIPFTPSGKYDIRKLKLRFKKPQIVQ</sequence>
<dbReference type="PANTHER" id="PTHR24096">
    <property type="entry name" value="LONG-CHAIN-FATTY-ACID--COA LIGASE"/>
    <property type="match status" value="1"/>
</dbReference>
<organism evidence="7 8">
    <name type="scientific">Aquatica leii</name>
    <dbReference type="NCBI Taxonomy" id="1421715"/>
    <lineage>
        <taxon>Eukaryota</taxon>
        <taxon>Metazoa</taxon>
        <taxon>Ecdysozoa</taxon>
        <taxon>Arthropoda</taxon>
        <taxon>Hexapoda</taxon>
        <taxon>Insecta</taxon>
        <taxon>Pterygota</taxon>
        <taxon>Neoptera</taxon>
        <taxon>Endopterygota</taxon>
        <taxon>Coleoptera</taxon>
        <taxon>Polyphaga</taxon>
        <taxon>Elateriformia</taxon>
        <taxon>Elateroidea</taxon>
        <taxon>Lampyridae</taxon>
        <taxon>Luciolinae</taxon>
        <taxon>Aquatica</taxon>
    </lineage>
</organism>
<dbReference type="GO" id="GO:0005777">
    <property type="term" value="C:peroxisome"/>
    <property type="evidence" value="ECO:0007669"/>
    <property type="project" value="UniProtKB-SubCell"/>
</dbReference>
<evidence type="ECO:0000259" key="5">
    <source>
        <dbReference type="Pfam" id="PF00501"/>
    </source>
</evidence>
<name>A0AAN7SNC6_9COLE</name>
<reference evidence="8" key="1">
    <citation type="submission" date="2023-01" db="EMBL/GenBank/DDBJ databases">
        <title>Key to firefly adult light organ development and bioluminescence: homeobox transcription factors regulate luciferase expression and transportation to peroxisome.</title>
        <authorList>
            <person name="Fu X."/>
        </authorList>
    </citation>
    <scope>NUCLEOTIDE SEQUENCE [LARGE SCALE GENOMIC DNA]</scope>
</reference>
<keyword evidence="4" id="KW-0576">Peroxisome</keyword>
<dbReference type="Pfam" id="PF00501">
    <property type="entry name" value="AMP-binding"/>
    <property type="match status" value="1"/>
</dbReference>
<dbReference type="InterPro" id="IPR025110">
    <property type="entry name" value="AMP-bd_C"/>
</dbReference>
<dbReference type="GO" id="GO:0016405">
    <property type="term" value="F:CoA-ligase activity"/>
    <property type="evidence" value="ECO:0007669"/>
    <property type="project" value="TreeGrafter"/>
</dbReference>
<dbReference type="Gene3D" id="3.40.50.12780">
    <property type="entry name" value="N-terminal domain of ligase-like"/>
    <property type="match status" value="1"/>
</dbReference>
<evidence type="ECO:0000256" key="2">
    <source>
        <dbReference type="ARBA" id="ARBA00006432"/>
    </source>
</evidence>
<gene>
    <name evidence="7" type="ORF">RN001_014999</name>
</gene>
<proteinExistence type="inferred from homology"/>
<dbReference type="AlphaFoldDB" id="A0AAN7SNC6"/>
<dbReference type="InterPro" id="IPR020845">
    <property type="entry name" value="AMP-binding_CS"/>
</dbReference>
<keyword evidence="8" id="KW-1185">Reference proteome</keyword>
<dbReference type="PROSITE" id="PS00455">
    <property type="entry name" value="AMP_BINDING"/>
    <property type="match status" value="1"/>
</dbReference>
<dbReference type="EMBL" id="JARPUR010000007">
    <property type="protein sequence ID" value="KAK4872970.1"/>
    <property type="molecule type" value="Genomic_DNA"/>
</dbReference>
<evidence type="ECO:0000256" key="3">
    <source>
        <dbReference type="ARBA" id="ARBA00022598"/>
    </source>
</evidence>
<evidence type="ECO:0000256" key="1">
    <source>
        <dbReference type="ARBA" id="ARBA00004275"/>
    </source>
</evidence>
<feature type="domain" description="AMP-dependent synthetase/ligase" evidence="5">
    <location>
        <begin position="36"/>
        <end position="400"/>
    </location>
</feature>
<dbReference type="InterPro" id="IPR042099">
    <property type="entry name" value="ANL_N_sf"/>
</dbReference>
<accession>A0AAN7SNC6</accession>
<evidence type="ECO:0000256" key="4">
    <source>
        <dbReference type="ARBA" id="ARBA00023140"/>
    </source>
</evidence>
<feature type="domain" description="AMP-binding enzyme C-terminal" evidence="6">
    <location>
        <begin position="450"/>
        <end position="528"/>
    </location>
</feature>
<comment type="subcellular location">
    <subcellularLocation>
        <location evidence="1">Peroxisome</location>
    </subcellularLocation>
</comment>